<evidence type="ECO:0000313" key="4">
    <source>
        <dbReference type="Proteomes" id="UP000176288"/>
    </source>
</evidence>
<feature type="region of interest" description="Disordered" evidence="1">
    <location>
        <begin position="1"/>
        <end position="191"/>
    </location>
</feature>
<organism evidence="3 4">
    <name type="scientific">Boudabousia tangfeifanii</name>
    <dbReference type="NCBI Taxonomy" id="1912795"/>
    <lineage>
        <taxon>Bacteria</taxon>
        <taxon>Bacillati</taxon>
        <taxon>Actinomycetota</taxon>
        <taxon>Actinomycetes</taxon>
        <taxon>Actinomycetales</taxon>
        <taxon>Actinomycetaceae</taxon>
        <taxon>Boudabousia</taxon>
    </lineage>
</organism>
<feature type="transmembrane region" description="Helical" evidence="2">
    <location>
        <begin position="330"/>
        <end position="354"/>
    </location>
</feature>
<keyword evidence="2" id="KW-0812">Transmembrane</keyword>
<evidence type="ECO:0000256" key="2">
    <source>
        <dbReference type="SAM" id="Phobius"/>
    </source>
</evidence>
<feature type="compositionally biased region" description="Basic and acidic residues" evidence="1">
    <location>
        <begin position="106"/>
        <end position="133"/>
    </location>
</feature>
<gene>
    <name evidence="3" type="ORF">BK816_07455</name>
</gene>
<dbReference type="KEGG" id="avu:BK816_07455"/>
<keyword evidence="4" id="KW-1185">Reference proteome</keyword>
<evidence type="ECO:0000256" key="1">
    <source>
        <dbReference type="SAM" id="MobiDB-lite"/>
    </source>
</evidence>
<dbReference type="EMBL" id="CP017812">
    <property type="protein sequence ID" value="AOZ73147.1"/>
    <property type="molecule type" value="Genomic_DNA"/>
</dbReference>
<keyword evidence="2" id="KW-0472">Membrane</keyword>
<protein>
    <submittedName>
        <fullName evidence="3">Uncharacterized protein</fullName>
    </submittedName>
</protein>
<accession>A0A1D9MLH0</accession>
<name>A0A1D9MLH0_9ACTO</name>
<sequence>MALGNDHPSTDLPGGNQPGGPEPVGQPEPGTPQPGPSAPQPGEPTDGAEPTRFPSRRSRRQNQPENEVVGVTQIPQKELDDEKAQNEAEEKVDANGRPQPRYGIRLSDEERARLKAQREAERPKEEAKPETGRGFKSAGFAGRRPSPVKETRPEEKPKRGFNRPVQGQEDNPYRLNQGAQPSGPRPTAPAQPAARKRAWWIVALGAILMFIAPIIVLFIVGFSLVNFVPSDAPVQQLSSSAMKVQVSPEKKSWVALTSASADTKCELTGSSGKSVTGELVLGNAKGGQQVFAFPALGEKNGEVKCQPEVANTSVLFAGGDISDWMGTMTLWVMSLFVIPFIGFILLLVGIFRLARTKAAQ</sequence>
<feature type="compositionally biased region" description="Basic and acidic residues" evidence="1">
    <location>
        <begin position="77"/>
        <end position="94"/>
    </location>
</feature>
<evidence type="ECO:0000313" key="3">
    <source>
        <dbReference type="EMBL" id="AOZ73147.1"/>
    </source>
</evidence>
<reference evidence="3 4" key="1">
    <citation type="submission" date="2016-10" db="EMBL/GenBank/DDBJ databases">
        <title>Actinomyces aegypiusis sp. nov., isolated from the Aegypius monachus in Qinghai Tibet Plateau China.</title>
        <authorList>
            <person name="Wang Y."/>
        </authorList>
    </citation>
    <scope>NUCLEOTIDE SEQUENCE [LARGE SCALE GENOMIC DNA]</scope>
    <source>
        <strain evidence="3 4">VUL4_3</strain>
    </source>
</reference>
<dbReference type="RefSeq" id="WP_071164610.1">
    <property type="nucleotide sequence ID" value="NZ_CP017812.1"/>
</dbReference>
<proteinExistence type="predicted"/>
<feature type="transmembrane region" description="Helical" evidence="2">
    <location>
        <begin position="198"/>
        <end position="225"/>
    </location>
</feature>
<dbReference type="AlphaFoldDB" id="A0A1D9MLH0"/>
<keyword evidence="2" id="KW-1133">Transmembrane helix</keyword>
<dbReference type="STRING" id="1912795.BK816_07455"/>
<feature type="compositionally biased region" description="Pro residues" evidence="1">
    <location>
        <begin position="20"/>
        <end position="42"/>
    </location>
</feature>
<feature type="compositionally biased region" description="Basic and acidic residues" evidence="1">
    <location>
        <begin position="147"/>
        <end position="158"/>
    </location>
</feature>
<dbReference type="Proteomes" id="UP000176288">
    <property type="component" value="Chromosome"/>
</dbReference>